<dbReference type="InterPro" id="IPR007837">
    <property type="entry name" value="DinB"/>
</dbReference>
<keyword evidence="2 3" id="KW-0479">Metal-binding</keyword>
<proteinExistence type="inferred from homology"/>
<accession>A0A926KMM3</accession>
<organism evidence="4 5">
    <name type="scientific">Paenibacillus sedimenti</name>
    <dbReference type="NCBI Taxonomy" id="2770274"/>
    <lineage>
        <taxon>Bacteria</taxon>
        <taxon>Bacillati</taxon>
        <taxon>Bacillota</taxon>
        <taxon>Bacilli</taxon>
        <taxon>Bacillales</taxon>
        <taxon>Paenibacillaceae</taxon>
        <taxon>Paenibacillus</taxon>
    </lineage>
</organism>
<dbReference type="GO" id="GO:0046872">
    <property type="term" value="F:metal ion binding"/>
    <property type="evidence" value="ECO:0007669"/>
    <property type="project" value="UniProtKB-KW"/>
</dbReference>
<dbReference type="Proteomes" id="UP000650466">
    <property type="component" value="Unassembled WGS sequence"/>
</dbReference>
<protein>
    <submittedName>
        <fullName evidence="4">DinB family protein</fullName>
    </submittedName>
</protein>
<dbReference type="SUPFAM" id="SSF109854">
    <property type="entry name" value="DinB/YfiT-like putative metalloenzymes"/>
    <property type="match status" value="1"/>
</dbReference>
<dbReference type="AlphaFoldDB" id="A0A926KMM3"/>
<evidence type="ECO:0000256" key="1">
    <source>
        <dbReference type="ARBA" id="ARBA00008635"/>
    </source>
</evidence>
<gene>
    <name evidence="4" type="ORF">ICC18_10140</name>
</gene>
<name>A0A926KMM3_9BACL</name>
<sequence length="167" mass="18727">MYTSLQSFIDEYTYEAEGTQKLLDLLTDASLEQEVLPGYRTLGRLAWHTVTTVPDMLHRTGLQFDAPYAYSEPPASAAEIAATYRTAVQSMLEAIRTQWTDETLQLEVNLFGEPWKNGFTLSAFLMHEVHHRGQMTVLMRQAGLTIPGIFGPAKEEWAAMGMEAPVV</sequence>
<dbReference type="Gene3D" id="1.20.120.450">
    <property type="entry name" value="dinb family like domain"/>
    <property type="match status" value="1"/>
</dbReference>
<dbReference type="RefSeq" id="WP_188174271.1">
    <property type="nucleotide sequence ID" value="NZ_JACVVD010000003.1"/>
</dbReference>
<reference evidence="4" key="1">
    <citation type="submission" date="2020-09" db="EMBL/GenBank/DDBJ databases">
        <title>Draft Genome Sequence of Paenibacillus sp. WST5.</title>
        <authorList>
            <person name="Bao Z."/>
        </authorList>
    </citation>
    <scope>NUCLEOTIDE SEQUENCE</scope>
    <source>
        <strain evidence="4">WST5</strain>
    </source>
</reference>
<keyword evidence="5" id="KW-1185">Reference proteome</keyword>
<comment type="caution">
    <text evidence="4">The sequence shown here is derived from an EMBL/GenBank/DDBJ whole genome shotgun (WGS) entry which is preliminary data.</text>
</comment>
<comment type="similarity">
    <text evidence="1">Belongs to the DinB family.</text>
</comment>
<feature type="binding site" evidence="3">
    <location>
        <position position="127"/>
    </location>
    <ligand>
        <name>a divalent metal cation</name>
        <dbReference type="ChEBI" id="CHEBI:60240"/>
    </ligand>
</feature>
<feature type="binding site" evidence="3">
    <location>
        <position position="48"/>
    </location>
    <ligand>
        <name>a divalent metal cation</name>
        <dbReference type="ChEBI" id="CHEBI:60240"/>
    </ligand>
</feature>
<dbReference type="EMBL" id="JACVVD010000003">
    <property type="protein sequence ID" value="MBD0380475.1"/>
    <property type="molecule type" value="Genomic_DNA"/>
</dbReference>
<dbReference type="InterPro" id="IPR034660">
    <property type="entry name" value="DinB/YfiT-like"/>
</dbReference>
<evidence type="ECO:0000256" key="3">
    <source>
        <dbReference type="PIRSR" id="PIRSR607837-1"/>
    </source>
</evidence>
<feature type="binding site" evidence="3">
    <location>
        <position position="131"/>
    </location>
    <ligand>
        <name>a divalent metal cation</name>
        <dbReference type="ChEBI" id="CHEBI:60240"/>
    </ligand>
</feature>
<evidence type="ECO:0000256" key="2">
    <source>
        <dbReference type="ARBA" id="ARBA00022723"/>
    </source>
</evidence>
<dbReference type="Pfam" id="PF05163">
    <property type="entry name" value="DinB"/>
    <property type="match status" value="1"/>
</dbReference>
<evidence type="ECO:0000313" key="5">
    <source>
        <dbReference type="Proteomes" id="UP000650466"/>
    </source>
</evidence>
<evidence type="ECO:0000313" key="4">
    <source>
        <dbReference type="EMBL" id="MBD0380475.1"/>
    </source>
</evidence>